<dbReference type="EMBL" id="JBHLUX010000008">
    <property type="protein sequence ID" value="MFC0469588.1"/>
    <property type="molecule type" value="Genomic_DNA"/>
</dbReference>
<gene>
    <name evidence="2" type="ORF">ACFFHM_03360</name>
</gene>
<evidence type="ECO:0000313" key="2">
    <source>
        <dbReference type="EMBL" id="MFC0469588.1"/>
    </source>
</evidence>
<evidence type="ECO:0000256" key="1">
    <source>
        <dbReference type="SAM" id="Phobius"/>
    </source>
</evidence>
<keyword evidence="1" id="KW-1133">Transmembrane helix</keyword>
<evidence type="ECO:0000313" key="3">
    <source>
        <dbReference type="Proteomes" id="UP001589838"/>
    </source>
</evidence>
<protein>
    <recommendedName>
        <fullName evidence="4">Pore-forming protein</fullName>
    </recommendedName>
</protein>
<dbReference type="RefSeq" id="WP_335962266.1">
    <property type="nucleotide sequence ID" value="NZ_JAXBLX010000026.1"/>
</dbReference>
<organism evidence="2 3">
    <name type="scientific">Halalkalibacter kiskunsagensis</name>
    <dbReference type="NCBI Taxonomy" id="1548599"/>
    <lineage>
        <taxon>Bacteria</taxon>
        <taxon>Bacillati</taxon>
        <taxon>Bacillota</taxon>
        <taxon>Bacilli</taxon>
        <taxon>Bacillales</taxon>
        <taxon>Bacillaceae</taxon>
        <taxon>Halalkalibacter</taxon>
    </lineage>
</organism>
<keyword evidence="3" id="KW-1185">Reference proteome</keyword>
<proteinExistence type="predicted"/>
<accession>A0ABV6KBX8</accession>
<feature type="transmembrane region" description="Helical" evidence="1">
    <location>
        <begin position="33"/>
        <end position="52"/>
    </location>
</feature>
<evidence type="ECO:0008006" key="4">
    <source>
        <dbReference type="Google" id="ProtNLM"/>
    </source>
</evidence>
<name>A0ABV6KBX8_9BACI</name>
<reference evidence="2 3" key="1">
    <citation type="submission" date="2024-09" db="EMBL/GenBank/DDBJ databases">
        <authorList>
            <person name="Sun Q."/>
            <person name="Mori K."/>
        </authorList>
    </citation>
    <scope>NUCLEOTIDE SEQUENCE [LARGE SCALE GENOMIC DNA]</scope>
    <source>
        <strain evidence="2 3">NCAIM B.02610</strain>
    </source>
</reference>
<comment type="caution">
    <text evidence="2">The sequence shown here is derived from an EMBL/GenBank/DDBJ whole genome shotgun (WGS) entry which is preliminary data.</text>
</comment>
<keyword evidence="1" id="KW-0812">Transmembrane</keyword>
<dbReference type="Proteomes" id="UP001589838">
    <property type="component" value="Unassembled WGS sequence"/>
</dbReference>
<sequence>MTYQAKEPKFLWILLFILTITYAYALESTLWTYIAYSFAFIFFAAITMSYQLEIVEDKLIYVIEIFGFAVKKRTILAREIEKLNVIQIGQKSILLVYLKKGFRIKLQRFQPEDVTSKMIDFASGNNIKVVKTGDA</sequence>
<keyword evidence="1" id="KW-0472">Membrane</keyword>